<dbReference type="CDD" id="cd05233">
    <property type="entry name" value="SDR_c"/>
    <property type="match status" value="1"/>
</dbReference>
<reference evidence="3 4" key="1">
    <citation type="submission" date="2019-02" db="EMBL/GenBank/DDBJ databases">
        <title>Deep-cultivation of Planctomycetes and their phenomic and genomic characterization uncovers novel biology.</title>
        <authorList>
            <person name="Wiegand S."/>
            <person name="Jogler M."/>
            <person name="Boedeker C."/>
            <person name="Pinto D."/>
            <person name="Vollmers J."/>
            <person name="Rivas-Marin E."/>
            <person name="Kohn T."/>
            <person name="Peeters S.H."/>
            <person name="Heuer A."/>
            <person name="Rast P."/>
            <person name="Oberbeckmann S."/>
            <person name="Bunk B."/>
            <person name="Jeske O."/>
            <person name="Meyerdierks A."/>
            <person name="Storesund J.E."/>
            <person name="Kallscheuer N."/>
            <person name="Luecker S."/>
            <person name="Lage O.M."/>
            <person name="Pohl T."/>
            <person name="Merkel B.J."/>
            <person name="Hornburger P."/>
            <person name="Mueller R.-W."/>
            <person name="Bruemmer F."/>
            <person name="Labrenz M."/>
            <person name="Spormann A.M."/>
            <person name="Op den Camp H."/>
            <person name="Overmann J."/>
            <person name="Amann R."/>
            <person name="Jetten M.S.M."/>
            <person name="Mascher T."/>
            <person name="Medema M.H."/>
            <person name="Devos D.P."/>
            <person name="Kaster A.-K."/>
            <person name="Ovreas L."/>
            <person name="Rohde M."/>
            <person name="Galperin M.Y."/>
            <person name="Jogler C."/>
        </authorList>
    </citation>
    <scope>NUCLEOTIDE SEQUENCE [LARGE SCALE GENOMIC DNA]</scope>
    <source>
        <strain evidence="3 4">Pla85_3_4</strain>
    </source>
</reference>
<dbReference type="Gene3D" id="3.40.50.720">
    <property type="entry name" value="NAD(P)-binding Rossmann-like Domain"/>
    <property type="match status" value="1"/>
</dbReference>
<dbReference type="GO" id="GO:0016491">
    <property type="term" value="F:oxidoreductase activity"/>
    <property type="evidence" value="ECO:0007669"/>
    <property type="project" value="UniProtKB-KW"/>
</dbReference>
<dbReference type="PRINTS" id="PR00081">
    <property type="entry name" value="GDHRDH"/>
</dbReference>
<sequence length="260" mass="27646">MSHAAIRNILVKGAGSGIGRAVARQFHQAGHRLALLDYDRPSLEKLQSELEGASPIRLYETDISDAAQVETACQDLLHHWATIDVVVANAGVNGQWAPLDELEVDQWRRTLAINLNGTFYTIKFALPGLKKRGGAVVVTSSINGVRVFSSGGATAYSASKAGQVGMAKMLALELAPHKIRVNVVCPGAIDTEIDQSTERTDLDRARQPVEYPAGVVPLNEGNPGSAEQVAEVICYLCSDQASLVTGSVVFVDGAESLLQG</sequence>
<dbReference type="EMBL" id="CP036433">
    <property type="protein sequence ID" value="QDU94840.1"/>
    <property type="molecule type" value="Genomic_DNA"/>
</dbReference>
<dbReference type="EC" id="1.1.1.-" evidence="3"/>
<evidence type="ECO:0000256" key="1">
    <source>
        <dbReference type="ARBA" id="ARBA00006484"/>
    </source>
</evidence>
<dbReference type="NCBIfam" id="NF004203">
    <property type="entry name" value="PRK05653.2-4"/>
    <property type="match status" value="1"/>
</dbReference>
<comment type="similarity">
    <text evidence="1">Belongs to the short-chain dehydrogenases/reductases (SDR) family.</text>
</comment>
<dbReference type="PANTHER" id="PTHR24321">
    <property type="entry name" value="DEHYDROGENASES, SHORT CHAIN"/>
    <property type="match status" value="1"/>
</dbReference>
<evidence type="ECO:0000256" key="2">
    <source>
        <dbReference type="ARBA" id="ARBA00023002"/>
    </source>
</evidence>
<dbReference type="AlphaFoldDB" id="A0A518DSM2"/>
<name>A0A518DSM2_9BACT</name>
<keyword evidence="2 3" id="KW-0560">Oxidoreductase</keyword>
<dbReference type="SUPFAM" id="SSF51735">
    <property type="entry name" value="NAD(P)-binding Rossmann-fold domains"/>
    <property type="match status" value="1"/>
</dbReference>
<dbReference type="OrthoDB" id="9803333at2"/>
<dbReference type="FunFam" id="3.40.50.720:FF:000084">
    <property type="entry name" value="Short-chain dehydrogenase reductase"/>
    <property type="match status" value="1"/>
</dbReference>
<dbReference type="InterPro" id="IPR036291">
    <property type="entry name" value="NAD(P)-bd_dom_sf"/>
</dbReference>
<dbReference type="Proteomes" id="UP000317648">
    <property type="component" value="Chromosome"/>
</dbReference>
<gene>
    <name evidence="3" type="primary">lvr</name>
    <name evidence="3" type="ORF">Pla8534_26480</name>
</gene>
<dbReference type="PRINTS" id="PR00080">
    <property type="entry name" value="SDRFAMILY"/>
</dbReference>
<organism evidence="3 4">
    <name type="scientific">Lignipirellula cremea</name>
    <dbReference type="NCBI Taxonomy" id="2528010"/>
    <lineage>
        <taxon>Bacteria</taxon>
        <taxon>Pseudomonadati</taxon>
        <taxon>Planctomycetota</taxon>
        <taxon>Planctomycetia</taxon>
        <taxon>Pirellulales</taxon>
        <taxon>Pirellulaceae</taxon>
        <taxon>Lignipirellula</taxon>
    </lineage>
</organism>
<dbReference type="KEGG" id="lcre:Pla8534_26480"/>
<evidence type="ECO:0000313" key="3">
    <source>
        <dbReference type="EMBL" id="QDU94840.1"/>
    </source>
</evidence>
<keyword evidence="4" id="KW-1185">Reference proteome</keyword>
<evidence type="ECO:0000313" key="4">
    <source>
        <dbReference type="Proteomes" id="UP000317648"/>
    </source>
</evidence>
<dbReference type="Pfam" id="PF13561">
    <property type="entry name" value="adh_short_C2"/>
    <property type="match status" value="1"/>
</dbReference>
<protein>
    <submittedName>
        <fullName evidence="3">Levodione reductase</fullName>
        <ecNumber evidence="3">1.1.1.-</ecNumber>
    </submittedName>
</protein>
<dbReference type="PANTHER" id="PTHR24321:SF8">
    <property type="entry name" value="ESTRADIOL 17-BETA-DEHYDROGENASE 8-RELATED"/>
    <property type="match status" value="1"/>
</dbReference>
<dbReference type="InterPro" id="IPR002347">
    <property type="entry name" value="SDR_fam"/>
</dbReference>
<accession>A0A518DSM2</accession>
<proteinExistence type="inferred from homology"/>
<dbReference type="RefSeq" id="WP_145053581.1">
    <property type="nucleotide sequence ID" value="NZ_CP036433.1"/>
</dbReference>